<keyword evidence="3 6" id="KW-0812">Transmembrane</keyword>
<dbReference type="InterPro" id="IPR001851">
    <property type="entry name" value="ABC_transp_permease"/>
</dbReference>
<dbReference type="PANTHER" id="PTHR32196:SF69">
    <property type="entry name" value="BRANCHED-CHAIN AMINO ACID TRANSPORT SYSTEM, PERMEASE PROTEIN"/>
    <property type="match status" value="1"/>
</dbReference>
<feature type="transmembrane region" description="Helical" evidence="6">
    <location>
        <begin position="6"/>
        <end position="33"/>
    </location>
</feature>
<keyword evidence="4 6" id="KW-1133">Transmembrane helix</keyword>
<evidence type="ECO:0000256" key="6">
    <source>
        <dbReference type="SAM" id="Phobius"/>
    </source>
</evidence>
<evidence type="ECO:0000256" key="1">
    <source>
        <dbReference type="ARBA" id="ARBA00004651"/>
    </source>
</evidence>
<feature type="transmembrane region" description="Helical" evidence="6">
    <location>
        <begin position="198"/>
        <end position="218"/>
    </location>
</feature>
<dbReference type="GO" id="GO:0022857">
    <property type="term" value="F:transmembrane transporter activity"/>
    <property type="evidence" value="ECO:0007669"/>
    <property type="project" value="InterPro"/>
</dbReference>
<feature type="transmembrane region" description="Helical" evidence="6">
    <location>
        <begin position="94"/>
        <end position="112"/>
    </location>
</feature>
<feature type="transmembrane region" description="Helical" evidence="6">
    <location>
        <begin position="257"/>
        <end position="276"/>
    </location>
</feature>
<dbReference type="RefSeq" id="WP_207667812.1">
    <property type="nucleotide sequence ID" value="NZ_RJVG01000015.1"/>
</dbReference>
<feature type="transmembrane region" description="Helical" evidence="6">
    <location>
        <begin position="144"/>
        <end position="168"/>
    </location>
</feature>
<name>A0A3N1X6D6_9FIRM</name>
<evidence type="ECO:0000313" key="8">
    <source>
        <dbReference type="Proteomes" id="UP000273083"/>
    </source>
</evidence>
<evidence type="ECO:0000256" key="4">
    <source>
        <dbReference type="ARBA" id="ARBA00022989"/>
    </source>
</evidence>
<dbReference type="Pfam" id="PF02653">
    <property type="entry name" value="BPD_transp_2"/>
    <property type="match status" value="1"/>
</dbReference>
<dbReference type="GO" id="GO:0005886">
    <property type="term" value="C:plasma membrane"/>
    <property type="evidence" value="ECO:0007669"/>
    <property type="project" value="UniProtKB-SubCell"/>
</dbReference>
<dbReference type="AlphaFoldDB" id="A0A3N1X6D6"/>
<proteinExistence type="predicted"/>
<comment type="subcellular location">
    <subcellularLocation>
        <location evidence="1">Cell membrane</location>
        <topology evidence="1">Multi-pass membrane protein</topology>
    </subcellularLocation>
</comment>
<dbReference type="PANTHER" id="PTHR32196">
    <property type="entry name" value="ABC TRANSPORTER PERMEASE PROTEIN YPHD-RELATED-RELATED"/>
    <property type="match status" value="1"/>
</dbReference>
<protein>
    <submittedName>
        <fullName evidence="7">Putative ABC transport system permease protein</fullName>
    </submittedName>
</protein>
<accession>A0A3N1X6D6</accession>
<evidence type="ECO:0000313" key="7">
    <source>
        <dbReference type="EMBL" id="ROR22346.1"/>
    </source>
</evidence>
<evidence type="ECO:0000256" key="2">
    <source>
        <dbReference type="ARBA" id="ARBA00022475"/>
    </source>
</evidence>
<feature type="transmembrane region" description="Helical" evidence="6">
    <location>
        <begin position="282"/>
        <end position="300"/>
    </location>
</feature>
<keyword evidence="2" id="KW-1003">Cell membrane</keyword>
<dbReference type="Proteomes" id="UP000273083">
    <property type="component" value="Unassembled WGS sequence"/>
</dbReference>
<dbReference type="CDD" id="cd06574">
    <property type="entry name" value="TM_PBP1_branched-chain-AA_like"/>
    <property type="match status" value="1"/>
</dbReference>
<keyword evidence="8" id="KW-1185">Reference proteome</keyword>
<organism evidence="7 8">
    <name type="scientific">Mobilisporobacter senegalensis</name>
    <dbReference type="NCBI Taxonomy" id="1329262"/>
    <lineage>
        <taxon>Bacteria</taxon>
        <taxon>Bacillati</taxon>
        <taxon>Bacillota</taxon>
        <taxon>Clostridia</taxon>
        <taxon>Lachnospirales</taxon>
        <taxon>Lachnospiraceae</taxon>
        <taxon>Mobilisporobacter</taxon>
    </lineage>
</organism>
<reference evidence="7 8" key="1">
    <citation type="submission" date="2018-11" db="EMBL/GenBank/DDBJ databases">
        <title>Genomic Encyclopedia of Type Strains, Phase IV (KMG-IV): sequencing the most valuable type-strain genomes for metagenomic binning, comparative biology and taxonomic classification.</title>
        <authorList>
            <person name="Goeker M."/>
        </authorList>
    </citation>
    <scope>NUCLEOTIDE SEQUENCE [LARGE SCALE GENOMIC DNA]</scope>
    <source>
        <strain evidence="7 8">DSM 26537</strain>
    </source>
</reference>
<gene>
    <name evidence="7" type="ORF">EDD66_11531</name>
</gene>
<feature type="transmembrane region" description="Helical" evidence="6">
    <location>
        <begin position="45"/>
        <end position="63"/>
    </location>
</feature>
<keyword evidence="5 6" id="KW-0472">Membrane</keyword>
<sequence>MSINIVSIILAIQGAISQGLIWGVMALGVYITFKILNYADMTCDGSFAFGGAVSATLTVVFGWNPFLSLIIATLSGMAAGAVTGLLHTKCKIPAILSGILTMISLFSINLRVMGKANTPLLGVDTIITKIINILPESITSIYNINAWVTMFVGIVFTIATIGILYWFFGTEIGSTIRATGNNEDMVRALGGNTDVMKILGLVIGNGLVGLSGGLVAQTQGYADVGMGTGTIVIGLASIVIGEALFGRRFSFAYKLMSVVIGSVLYRIIIAVVLQLGLKTDDMKLLTGVLVTVALSVPEFNRQRAMKKKMRSYN</sequence>
<dbReference type="EMBL" id="RJVG01000015">
    <property type="protein sequence ID" value="ROR22346.1"/>
    <property type="molecule type" value="Genomic_DNA"/>
</dbReference>
<feature type="transmembrane region" description="Helical" evidence="6">
    <location>
        <begin position="224"/>
        <end position="245"/>
    </location>
</feature>
<comment type="caution">
    <text evidence="7">The sequence shown here is derived from an EMBL/GenBank/DDBJ whole genome shotgun (WGS) entry which is preliminary data.</text>
</comment>
<evidence type="ECO:0000256" key="3">
    <source>
        <dbReference type="ARBA" id="ARBA00022692"/>
    </source>
</evidence>
<evidence type="ECO:0000256" key="5">
    <source>
        <dbReference type="ARBA" id="ARBA00023136"/>
    </source>
</evidence>